<dbReference type="GO" id="GO:0070129">
    <property type="term" value="P:regulation of mitochondrial translation"/>
    <property type="evidence" value="ECO:0007669"/>
    <property type="project" value="TreeGrafter"/>
</dbReference>
<sequence length="186" mass="20763">RNRHGKSLTPSVLDMLDKISSEVFADEGASSSTPIPSQNEMSIEDLEAHLVELKSKGMNTRGALRRLLMLHCRYRNLDRALEISEQLARDGEGFTGVMHAQLADLYVAHGDLDKALEHHKLIEQVDPSFRLDDHKVLNLAALMVSSGKWQDAKTLIEAHFENHGVKEAPDTLQRNVHRLLNAAASQ</sequence>
<dbReference type="InterPro" id="IPR011990">
    <property type="entry name" value="TPR-like_helical_dom_sf"/>
</dbReference>
<dbReference type="PANTHER" id="PTHR46669:SF1">
    <property type="entry name" value="LEUCINE-RICH PPR MOTIF-CONTAINING PROTEIN, MITOCHONDRIAL"/>
    <property type="match status" value="1"/>
</dbReference>
<dbReference type="Gene3D" id="1.25.40.10">
    <property type="entry name" value="Tetratricopeptide repeat domain"/>
    <property type="match status" value="1"/>
</dbReference>
<dbReference type="SUPFAM" id="SSF48452">
    <property type="entry name" value="TPR-like"/>
    <property type="match status" value="1"/>
</dbReference>
<proteinExistence type="predicted"/>
<feature type="non-terminal residue" evidence="1">
    <location>
        <position position="186"/>
    </location>
</feature>
<feature type="non-terminal residue" evidence="1">
    <location>
        <position position="1"/>
    </location>
</feature>
<name>A0A147B7T3_9ACAR</name>
<reference evidence="1" key="1">
    <citation type="submission" date="2016-03" db="EMBL/GenBank/DDBJ databases">
        <title>Gut transcriptome analysis on engorged females of Ornithodoros mimon (Acari: Argasidae) and phylogenetic inferences of soft ticks.</title>
        <authorList>
            <person name="Landulfo G.A."/>
            <person name="Giovanni D."/>
            <person name="Carvalho E."/>
            <person name="Junqueira-de-Azevedo I."/>
            <person name="Patane J."/>
            <person name="Mendoca R."/>
            <person name="Barros-Battesti D."/>
        </authorList>
    </citation>
    <scope>NUCLEOTIDE SEQUENCE</scope>
    <source>
        <strain evidence="1">Females</strain>
        <tissue evidence="1">Gut</tissue>
    </source>
</reference>
<dbReference type="EMBL" id="GEIB01001419">
    <property type="protein sequence ID" value="JAR86814.1"/>
    <property type="molecule type" value="Transcribed_RNA"/>
</dbReference>
<accession>A0A147B7T3</accession>
<evidence type="ECO:0000313" key="1">
    <source>
        <dbReference type="EMBL" id="JAR86814.1"/>
    </source>
</evidence>
<dbReference type="GO" id="GO:0003730">
    <property type="term" value="F:mRNA 3'-UTR binding"/>
    <property type="evidence" value="ECO:0007669"/>
    <property type="project" value="TreeGrafter"/>
</dbReference>
<dbReference type="GO" id="GO:0005739">
    <property type="term" value="C:mitochondrion"/>
    <property type="evidence" value="ECO:0007669"/>
    <property type="project" value="TreeGrafter"/>
</dbReference>
<dbReference type="PANTHER" id="PTHR46669">
    <property type="entry name" value="LEUCINE-RICH PPR MOTIF-CONTAINING PROTEIN, MITOCHONDRIAL"/>
    <property type="match status" value="1"/>
</dbReference>
<dbReference type="AlphaFoldDB" id="A0A147B7T3"/>
<organism evidence="1">
    <name type="scientific">Alectorobius mimon</name>
    <dbReference type="NCBI Taxonomy" id="360319"/>
    <lineage>
        <taxon>Eukaryota</taxon>
        <taxon>Metazoa</taxon>
        <taxon>Ecdysozoa</taxon>
        <taxon>Arthropoda</taxon>
        <taxon>Chelicerata</taxon>
        <taxon>Arachnida</taxon>
        <taxon>Acari</taxon>
        <taxon>Parasitiformes</taxon>
        <taxon>Ixodida</taxon>
        <taxon>Ixodoidea</taxon>
        <taxon>Argasidae</taxon>
        <taxon>Ornithodorinae</taxon>
        <taxon>Alectorobius</taxon>
    </lineage>
</organism>
<protein>
    <submittedName>
        <fullName evidence="1">Pentatricopeptide repeat containing</fullName>
    </submittedName>
</protein>
<dbReference type="InterPro" id="IPR033490">
    <property type="entry name" value="LRP130"/>
</dbReference>
<dbReference type="GO" id="GO:0005634">
    <property type="term" value="C:nucleus"/>
    <property type="evidence" value="ECO:0007669"/>
    <property type="project" value="TreeGrafter"/>
</dbReference>